<accession>A0ABQ3YUG8</accession>
<dbReference type="PROSITE" id="PS51257">
    <property type="entry name" value="PROKAR_LIPOPROTEIN"/>
    <property type="match status" value="1"/>
</dbReference>
<sequence>MKSRIAIAAVAALALALAGCGGGSDGKTEATGDGKSFEFWSFTGINQKASVDEYKKTHADVDIKLTEVGTSVETAQALTTALAGGKVPDLVLIQGDDLPKFVQQSQNFYDLSTLGADKIKGDYLDWVIAQSTAKSGSIVGIPTDVGGMAVAYRTDLFKAAGLPTDRAEVAKLWPTWDAFITTGKDYVAKTGKPFVDNAATSVFYQAVNQGPQKYYDNDGNVVYSTSAQVKQGFDYAIQAAQAGITAKQSSFSNGWSAAMADGGFATIAAPSWMLNTIRSNAPKTSGKWDIATIPGSSGNWGGSYLAIPKGAKNAKAAWDYITATQSPASQLTHFVDSGALPTTPSVYTDAKLTGLKDEFFSGAPTGEIYTKSVQGLQPFVIGPDTSAIGQEFQNAITNVEQGKGNAATAWDDALKNIKTAIGK</sequence>
<dbReference type="PANTHER" id="PTHR43649">
    <property type="entry name" value="ARABINOSE-BINDING PROTEIN-RELATED"/>
    <property type="match status" value="1"/>
</dbReference>
<evidence type="ECO:0000313" key="3">
    <source>
        <dbReference type="Proteomes" id="UP000637628"/>
    </source>
</evidence>
<dbReference type="InterPro" id="IPR050490">
    <property type="entry name" value="Bact_solute-bd_prot1"/>
</dbReference>
<dbReference type="EMBL" id="BOML01000021">
    <property type="protein sequence ID" value="GIE01204.1"/>
    <property type="molecule type" value="Genomic_DNA"/>
</dbReference>
<keyword evidence="1" id="KW-0732">Signal</keyword>
<dbReference type="Gene3D" id="3.40.190.10">
    <property type="entry name" value="Periplasmic binding protein-like II"/>
    <property type="match status" value="1"/>
</dbReference>
<gene>
    <name evidence="2" type="primary">cebE_2</name>
    <name evidence="2" type="ORF">Adu01nite_25540</name>
</gene>
<evidence type="ECO:0000256" key="1">
    <source>
        <dbReference type="SAM" id="SignalP"/>
    </source>
</evidence>
<dbReference type="InterPro" id="IPR006059">
    <property type="entry name" value="SBP"/>
</dbReference>
<name>A0ABQ3YUG8_9ACTN</name>
<organism evidence="2 3">
    <name type="scientific">Paractinoplanes durhamensis</name>
    <dbReference type="NCBI Taxonomy" id="113563"/>
    <lineage>
        <taxon>Bacteria</taxon>
        <taxon>Bacillati</taxon>
        <taxon>Actinomycetota</taxon>
        <taxon>Actinomycetes</taxon>
        <taxon>Micromonosporales</taxon>
        <taxon>Micromonosporaceae</taxon>
        <taxon>Paractinoplanes</taxon>
    </lineage>
</organism>
<protein>
    <submittedName>
        <fullName evidence="2">ABC transporter substrate-binding protein</fullName>
    </submittedName>
</protein>
<reference evidence="2 3" key="1">
    <citation type="submission" date="2021-01" db="EMBL/GenBank/DDBJ databases">
        <title>Whole genome shotgun sequence of Actinoplanes durhamensis NBRC 14914.</title>
        <authorList>
            <person name="Komaki H."/>
            <person name="Tamura T."/>
        </authorList>
    </citation>
    <scope>NUCLEOTIDE SEQUENCE [LARGE SCALE GENOMIC DNA]</scope>
    <source>
        <strain evidence="2 3">NBRC 14914</strain>
    </source>
</reference>
<dbReference type="Proteomes" id="UP000637628">
    <property type="component" value="Unassembled WGS sequence"/>
</dbReference>
<evidence type="ECO:0000313" key="2">
    <source>
        <dbReference type="EMBL" id="GIE01204.1"/>
    </source>
</evidence>
<dbReference type="PANTHER" id="PTHR43649:SF32">
    <property type="entry name" value="SUGAR BINDING SECRETED PROTEIN"/>
    <property type="match status" value="1"/>
</dbReference>
<feature type="signal peptide" evidence="1">
    <location>
        <begin position="1"/>
        <end position="18"/>
    </location>
</feature>
<keyword evidence="3" id="KW-1185">Reference proteome</keyword>
<feature type="chain" id="PRO_5045119048" evidence="1">
    <location>
        <begin position="19"/>
        <end position="423"/>
    </location>
</feature>
<dbReference type="Pfam" id="PF13416">
    <property type="entry name" value="SBP_bac_8"/>
    <property type="match status" value="1"/>
</dbReference>
<comment type="caution">
    <text evidence="2">The sequence shown here is derived from an EMBL/GenBank/DDBJ whole genome shotgun (WGS) entry which is preliminary data.</text>
</comment>
<proteinExistence type="predicted"/>
<dbReference type="SUPFAM" id="SSF53850">
    <property type="entry name" value="Periplasmic binding protein-like II"/>
    <property type="match status" value="1"/>
</dbReference>
<dbReference type="RefSeq" id="WP_203726812.1">
    <property type="nucleotide sequence ID" value="NZ_BAAATX010000025.1"/>
</dbReference>